<accession>A0ABZ2UHH8</accession>
<dbReference type="Gene3D" id="3.40.50.300">
    <property type="entry name" value="P-loop containing nucleotide triphosphate hydrolases"/>
    <property type="match status" value="1"/>
</dbReference>
<dbReference type="Proteomes" id="UP001623852">
    <property type="component" value="Chromosome"/>
</dbReference>
<evidence type="ECO:0000313" key="6">
    <source>
        <dbReference type="Proteomes" id="UP001623852"/>
    </source>
</evidence>
<name>A0ABZ2UHH8_9FLAO</name>
<dbReference type="InterPro" id="IPR051782">
    <property type="entry name" value="ABC_Transporter_VariousFunc"/>
</dbReference>
<protein>
    <submittedName>
        <fullName evidence="5">ATP-binding cassette domain-containing protein</fullName>
    </submittedName>
</protein>
<feature type="domain" description="ABC transporter" evidence="4">
    <location>
        <begin position="2"/>
        <end position="213"/>
    </location>
</feature>
<organism evidence="5 6">
    <name type="scientific">Flavobacterium soyae</name>
    <dbReference type="NCBI Taxonomy" id="2903098"/>
    <lineage>
        <taxon>Bacteria</taxon>
        <taxon>Pseudomonadati</taxon>
        <taxon>Bacteroidota</taxon>
        <taxon>Flavobacteriia</taxon>
        <taxon>Flavobacteriales</taxon>
        <taxon>Flavobacteriaceae</taxon>
        <taxon>Flavobacterium</taxon>
    </lineage>
</organism>
<evidence type="ECO:0000313" key="5">
    <source>
        <dbReference type="EMBL" id="WYZ20963.1"/>
    </source>
</evidence>
<dbReference type="PROSITE" id="PS50893">
    <property type="entry name" value="ABC_TRANSPORTER_2"/>
    <property type="match status" value="1"/>
</dbReference>
<dbReference type="SMART" id="SM00382">
    <property type="entry name" value="AAA"/>
    <property type="match status" value="1"/>
</dbReference>
<keyword evidence="1" id="KW-0813">Transport</keyword>
<keyword evidence="2" id="KW-0547">Nucleotide-binding</keyword>
<dbReference type="PANTHER" id="PTHR42939">
    <property type="entry name" value="ABC TRANSPORTER ATP-BINDING PROTEIN ALBC-RELATED"/>
    <property type="match status" value="1"/>
</dbReference>
<dbReference type="InterPro" id="IPR003593">
    <property type="entry name" value="AAA+_ATPase"/>
</dbReference>
<proteinExistence type="predicted"/>
<dbReference type="GO" id="GO:0005524">
    <property type="term" value="F:ATP binding"/>
    <property type="evidence" value="ECO:0007669"/>
    <property type="project" value="UniProtKB-KW"/>
</dbReference>
<sequence>MFQINIINKSYKDKTVLDDISISIPQNGIYGVIGKNGAGKTTLFRCIMGLTSFKGSILHKTESSLHGKIAWCPTEPVIYDELTAQEFAVFYQELLHIKNSVFQMFDVPQDKFIKEFSTGMKKKAYMNAVFQKTYAIYIFDEPFNGLDLESNYVLMNYIRQLSKSSIIFISSHILETLYKDCDRIFLVQNAKITEFEKFQYGEIEEKLFLNSGQ</sequence>
<dbReference type="InterPro" id="IPR003439">
    <property type="entry name" value="ABC_transporter-like_ATP-bd"/>
</dbReference>
<reference evidence="5 6" key="1">
    <citation type="submission" date="2024-03" db="EMBL/GenBank/DDBJ databases">
        <title>Flavobacterium soyae.</title>
        <authorList>
            <person name="Zheng W."/>
        </authorList>
    </citation>
    <scope>NUCLEOTIDE SEQUENCE [LARGE SCALE GENOMIC DNA]</scope>
    <source>
        <strain evidence="5 6">55</strain>
    </source>
</reference>
<keyword evidence="3 5" id="KW-0067">ATP-binding</keyword>
<keyword evidence="6" id="KW-1185">Reference proteome</keyword>
<evidence type="ECO:0000256" key="2">
    <source>
        <dbReference type="ARBA" id="ARBA00022741"/>
    </source>
</evidence>
<dbReference type="SUPFAM" id="SSF52540">
    <property type="entry name" value="P-loop containing nucleoside triphosphate hydrolases"/>
    <property type="match status" value="1"/>
</dbReference>
<evidence type="ECO:0000256" key="1">
    <source>
        <dbReference type="ARBA" id="ARBA00022448"/>
    </source>
</evidence>
<dbReference type="Pfam" id="PF00005">
    <property type="entry name" value="ABC_tran"/>
    <property type="match status" value="1"/>
</dbReference>
<evidence type="ECO:0000256" key="3">
    <source>
        <dbReference type="ARBA" id="ARBA00022840"/>
    </source>
</evidence>
<gene>
    <name evidence="5" type="ORF">AABD74_05750</name>
</gene>
<evidence type="ECO:0000259" key="4">
    <source>
        <dbReference type="PROSITE" id="PS50893"/>
    </source>
</evidence>
<dbReference type="PANTHER" id="PTHR42939:SF1">
    <property type="entry name" value="ABC TRANSPORTER ATP-BINDING PROTEIN ALBC-RELATED"/>
    <property type="match status" value="1"/>
</dbReference>
<dbReference type="InterPro" id="IPR027417">
    <property type="entry name" value="P-loop_NTPase"/>
</dbReference>
<dbReference type="EMBL" id="CP150845">
    <property type="protein sequence ID" value="WYZ20963.1"/>
    <property type="molecule type" value="Genomic_DNA"/>
</dbReference>
<dbReference type="RefSeq" id="WP_406844936.1">
    <property type="nucleotide sequence ID" value="NZ_CP150845.1"/>
</dbReference>